<evidence type="ECO:0000313" key="4">
    <source>
        <dbReference type="Proteomes" id="UP001642409"/>
    </source>
</evidence>
<feature type="region of interest" description="Disordered" evidence="1">
    <location>
        <begin position="64"/>
        <end position="148"/>
    </location>
</feature>
<feature type="compositionally biased region" description="Low complexity" evidence="1">
    <location>
        <begin position="100"/>
        <end position="114"/>
    </location>
</feature>
<accession>A0AA86NSC2</accession>
<organism evidence="2">
    <name type="scientific">Hexamita inflata</name>
    <dbReference type="NCBI Taxonomy" id="28002"/>
    <lineage>
        <taxon>Eukaryota</taxon>
        <taxon>Metamonada</taxon>
        <taxon>Diplomonadida</taxon>
        <taxon>Hexamitidae</taxon>
        <taxon>Hexamitinae</taxon>
        <taxon>Hexamita</taxon>
    </lineage>
</organism>
<evidence type="ECO:0000313" key="3">
    <source>
        <dbReference type="EMBL" id="CAL6086812.1"/>
    </source>
</evidence>
<protein>
    <submittedName>
        <fullName evidence="3">Hypothetical_protein</fullName>
    </submittedName>
</protein>
<evidence type="ECO:0000256" key="1">
    <source>
        <dbReference type="SAM" id="MobiDB-lite"/>
    </source>
</evidence>
<dbReference type="AlphaFoldDB" id="A0AA86NSC2"/>
<feature type="compositionally biased region" description="Polar residues" evidence="1">
    <location>
        <begin position="121"/>
        <end position="138"/>
    </location>
</feature>
<dbReference type="EMBL" id="CATOUU010000311">
    <property type="protein sequence ID" value="CAI9924393.1"/>
    <property type="molecule type" value="Genomic_DNA"/>
</dbReference>
<dbReference type="Proteomes" id="UP001642409">
    <property type="component" value="Unassembled WGS sequence"/>
</dbReference>
<name>A0AA86NSC2_9EUKA</name>
<evidence type="ECO:0000313" key="2">
    <source>
        <dbReference type="EMBL" id="CAI9924393.1"/>
    </source>
</evidence>
<proteinExistence type="predicted"/>
<gene>
    <name evidence="2" type="ORF">HINF_LOCUS12038</name>
    <name evidence="3" type="ORF">HINF_LOCUS63346</name>
</gene>
<reference evidence="2" key="1">
    <citation type="submission" date="2023-06" db="EMBL/GenBank/DDBJ databases">
        <authorList>
            <person name="Kurt Z."/>
        </authorList>
    </citation>
    <scope>NUCLEOTIDE SEQUENCE</scope>
</reference>
<feature type="compositionally biased region" description="Polar residues" evidence="1">
    <location>
        <begin position="68"/>
        <end position="85"/>
    </location>
</feature>
<reference evidence="3 4" key="2">
    <citation type="submission" date="2024-07" db="EMBL/GenBank/DDBJ databases">
        <authorList>
            <person name="Akdeniz Z."/>
        </authorList>
    </citation>
    <scope>NUCLEOTIDE SEQUENCE [LARGE SCALE GENOMIC DNA]</scope>
</reference>
<sequence length="239" mass="27833">MDPGNISMLGWLRRQRRGFPTKTPGFKSGRGQISLYLFSSQRGPWAQYLCTYIHVYARQMPRRPALETQGSARRSLTTRGSSTDNNTRKAGEPSTRRALQADQSSQQSDNMSSNHRPGSLLINNLYSRQHPNGRQNSTKVKEKSHQVTPNRSWRNYFATFPTRSYFMQPPRELRLQFSTRSYACPRIWRKIYLKFDFDSLRAARREWSWGKPASAHSTHIFAPLPYIFYQFLNCKGSQK</sequence>
<comment type="caution">
    <text evidence="2">The sequence shown here is derived from an EMBL/GenBank/DDBJ whole genome shotgun (WGS) entry which is preliminary data.</text>
</comment>
<keyword evidence="4" id="KW-1185">Reference proteome</keyword>
<dbReference type="EMBL" id="CAXDID020000396">
    <property type="protein sequence ID" value="CAL6086812.1"/>
    <property type="molecule type" value="Genomic_DNA"/>
</dbReference>
<feature type="compositionally biased region" description="Basic and acidic residues" evidence="1">
    <location>
        <begin position="86"/>
        <end position="95"/>
    </location>
</feature>